<name>A0A9P3PEP6_LYOSH</name>
<evidence type="ECO:0000259" key="2">
    <source>
        <dbReference type="Pfam" id="PF25534"/>
    </source>
</evidence>
<dbReference type="EMBL" id="BRPK01000002">
    <property type="protein sequence ID" value="GLB34567.1"/>
    <property type="molecule type" value="Genomic_DNA"/>
</dbReference>
<sequence>MPVALYFTKELSAWIMMDGRPLQAYAVETQQPNSITCWIASEAGKECIAMSQSALVLITDSLFVLQKFSVNWRNVWRGFPLQGTVIIDGVVCDNHIMLDAMNYPDRPNAVGVYYARTSECTRRDFMFSAINVTDDDAYLHTISRTYSFGTIRLELWRLNVTNVVTESLEHQLGTQVLESQVVHERSKKAGTHHVRYSEEYYSPAPVVDVVTADKMDIVPYVTFTFKYRPMAMLMANGIVPRPVPAADRAAAAEIRTLEAKLAALREKARQTGAAAPLAHRQVKTEDGVSKSASPSRSSKRSPMKRPPEIIDLTVD</sequence>
<dbReference type="Proteomes" id="UP001063166">
    <property type="component" value="Unassembled WGS sequence"/>
</dbReference>
<dbReference type="PANTHER" id="PTHR36223:SF1">
    <property type="entry name" value="TRANSCRIPTION ELONGATION FACTOR EAF N-TERMINAL DOMAIN-CONTAINING PROTEIN"/>
    <property type="match status" value="1"/>
</dbReference>
<reference evidence="3" key="1">
    <citation type="submission" date="2022-07" db="EMBL/GenBank/DDBJ databases">
        <title>The genome of Lyophyllum shimeji provides insight into the initial evolution of ectomycorrhizal fungal genome.</title>
        <authorList>
            <person name="Kobayashi Y."/>
            <person name="Shibata T."/>
            <person name="Hirakawa H."/>
            <person name="Shigenobu S."/>
            <person name="Nishiyama T."/>
            <person name="Yamada A."/>
            <person name="Hasebe M."/>
            <person name="Kawaguchi M."/>
        </authorList>
    </citation>
    <scope>NUCLEOTIDE SEQUENCE</scope>
    <source>
        <strain evidence="3">AT787</strain>
    </source>
</reference>
<dbReference type="OrthoDB" id="3364132at2759"/>
<keyword evidence="4" id="KW-1185">Reference proteome</keyword>
<protein>
    <recommendedName>
        <fullName evidence="2">DUF7918 domain-containing protein</fullName>
    </recommendedName>
</protein>
<evidence type="ECO:0000313" key="4">
    <source>
        <dbReference type="Proteomes" id="UP001063166"/>
    </source>
</evidence>
<feature type="domain" description="DUF7918" evidence="2">
    <location>
        <begin position="81"/>
        <end position="241"/>
    </location>
</feature>
<dbReference type="PANTHER" id="PTHR36223">
    <property type="entry name" value="BETA-LACTAMASE-TYPE TRANSPEPTIDASE FOLD DOMAIN CONTAINING PROTEIN"/>
    <property type="match status" value="1"/>
</dbReference>
<evidence type="ECO:0000256" key="1">
    <source>
        <dbReference type="SAM" id="MobiDB-lite"/>
    </source>
</evidence>
<comment type="caution">
    <text evidence="3">The sequence shown here is derived from an EMBL/GenBank/DDBJ whole genome shotgun (WGS) entry which is preliminary data.</text>
</comment>
<proteinExistence type="predicted"/>
<accession>A0A9P3PEP6</accession>
<dbReference type="AlphaFoldDB" id="A0A9P3PEP6"/>
<dbReference type="Pfam" id="PF25534">
    <property type="entry name" value="DUF7918"/>
    <property type="match status" value="1"/>
</dbReference>
<dbReference type="InterPro" id="IPR057678">
    <property type="entry name" value="DUF7918"/>
</dbReference>
<feature type="region of interest" description="Disordered" evidence="1">
    <location>
        <begin position="269"/>
        <end position="315"/>
    </location>
</feature>
<organism evidence="3 4">
    <name type="scientific">Lyophyllum shimeji</name>
    <name type="common">Hon-shimeji</name>
    <name type="synonym">Tricholoma shimeji</name>
    <dbReference type="NCBI Taxonomy" id="47721"/>
    <lineage>
        <taxon>Eukaryota</taxon>
        <taxon>Fungi</taxon>
        <taxon>Dikarya</taxon>
        <taxon>Basidiomycota</taxon>
        <taxon>Agaricomycotina</taxon>
        <taxon>Agaricomycetes</taxon>
        <taxon>Agaricomycetidae</taxon>
        <taxon>Agaricales</taxon>
        <taxon>Tricholomatineae</taxon>
        <taxon>Lyophyllaceae</taxon>
        <taxon>Lyophyllum</taxon>
    </lineage>
</organism>
<gene>
    <name evidence="3" type="ORF">LshimejAT787_0201320</name>
</gene>
<evidence type="ECO:0000313" key="3">
    <source>
        <dbReference type="EMBL" id="GLB34567.1"/>
    </source>
</evidence>